<dbReference type="InterPro" id="IPR043519">
    <property type="entry name" value="NT_sf"/>
</dbReference>
<dbReference type="GO" id="GO:0016779">
    <property type="term" value="F:nucleotidyltransferase activity"/>
    <property type="evidence" value="ECO:0007669"/>
    <property type="project" value="InterPro"/>
</dbReference>
<dbReference type="AlphaFoldDB" id="A0A1K1P2S9"/>
<keyword evidence="3" id="KW-1185">Reference proteome</keyword>
<dbReference type="OrthoDB" id="1331149at2"/>
<keyword evidence="2" id="KW-0808">Transferase</keyword>
<dbReference type="Proteomes" id="UP000182248">
    <property type="component" value="Unassembled WGS sequence"/>
</dbReference>
<proteinExistence type="predicted"/>
<name>A0A1K1P2S9_9FLAO</name>
<gene>
    <name evidence="2" type="ORF">SAMN02927921_01575</name>
</gene>
<evidence type="ECO:0000313" key="3">
    <source>
        <dbReference type="Proteomes" id="UP000182248"/>
    </source>
</evidence>
<reference evidence="2 3" key="1">
    <citation type="submission" date="2016-11" db="EMBL/GenBank/DDBJ databases">
        <authorList>
            <person name="Jaros S."/>
            <person name="Januszkiewicz K."/>
            <person name="Wedrychowicz H."/>
        </authorList>
    </citation>
    <scope>NUCLEOTIDE SEQUENCE [LARGE SCALE GENOMIC DNA]</scope>
    <source>
        <strain evidence="2 3">CGMCC 1.12145</strain>
    </source>
</reference>
<dbReference type="STRING" id="1150368.SAMN02927921_01575"/>
<dbReference type="EMBL" id="FPJE01000007">
    <property type="protein sequence ID" value="SFW41757.1"/>
    <property type="molecule type" value="Genomic_DNA"/>
</dbReference>
<feature type="domain" description="Polymerase nucleotidyl transferase" evidence="1">
    <location>
        <begin position="21"/>
        <end position="83"/>
    </location>
</feature>
<evidence type="ECO:0000313" key="2">
    <source>
        <dbReference type="EMBL" id="SFW41757.1"/>
    </source>
</evidence>
<dbReference type="InterPro" id="IPR002934">
    <property type="entry name" value="Polymerase_NTP_transf_dom"/>
</dbReference>
<dbReference type="RefSeq" id="WP_072316808.1">
    <property type="nucleotide sequence ID" value="NZ_FPJE01000007.1"/>
</dbReference>
<dbReference type="Gene3D" id="3.30.460.10">
    <property type="entry name" value="Beta Polymerase, domain 2"/>
    <property type="match status" value="1"/>
</dbReference>
<accession>A0A1K1P2S9</accession>
<dbReference type="Pfam" id="PF01909">
    <property type="entry name" value="NTP_transf_2"/>
    <property type="match status" value="1"/>
</dbReference>
<organism evidence="2 3">
    <name type="scientific">Sinomicrobium oceani</name>
    <dbReference type="NCBI Taxonomy" id="1150368"/>
    <lineage>
        <taxon>Bacteria</taxon>
        <taxon>Pseudomonadati</taxon>
        <taxon>Bacteroidota</taxon>
        <taxon>Flavobacteriia</taxon>
        <taxon>Flavobacteriales</taxon>
        <taxon>Flavobacteriaceae</taxon>
        <taxon>Sinomicrobium</taxon>
    </lineage>
</organism>
<protein>
    <submittedName>
        <fullName evidence="2">Nucleotidyltransferase domain-containing protein</fullName>
    </submittedName>
</protein>
<dbReference type="SUPFAM" id="SSF81301">
    <property type="entry name" value="Nucleotidyltransferase"/>
    <property type="match status" value="2"/>
</dbReference>
<evidence type="ECO:0000259" key="1">
    <source>
        <dbReference type="Pfam" id="PF01909"/>
    </source>
</evidence>
<sequence>MEPEILAYILSEWSNDKACSGILLCGSYAYGMPTEHSDIDLRIVFDNTSGKTHRAGVTTFRKKTIAFREDTEYVFYQTMHLGIHQTNRFQARNFALGKILYEKDQCLQYLKKEAHFLMKKKFPELNKDKIKYLLYKIWYDYDKIDCLPESDPFYVLNYYHALEETLKNYSEIIRTEIISRHKLSAFLFSTTFTDAYQITSFPDREFIELWTKAVNTINKTSYQELYAYIIGNYPGIDVKNFRISMINN</sequence>